<evidence type="ECO:0000256" key="9">
    <source>
        <dbReference type="ARBA" id="ARBA00048997"/>
    </source>
</evidence>
<evidence type="ECO:0000256" key="6">
    <source>
        <dbReference type="ARBA" id="ARBA00039022"/>
    </source>
</evidence>
<evidence type="ECO:0000256" key="7">
    <source>
        <dbReference type="ARBA" id="ARBA00040894"/>
    </source>
</evidence>
<dbReference type="InterPro" id="IPR001173">
    <property type="entry name" value="Glyco_trans_2-like"/>
</dbReference>
<evidence type="ECO:0000313" key="12">
    <source>
        <dbReference type="Proteomes" id="UP000008544"/>
    </source>
</evidence>
<dbReference type="Pfam" id="PF00535">
    <property type="entry name" value="Glycos_transf_2"/>
    <property type="match status" value="1"/>
</dbReference>
<dbReference type="STRING" id="477974.Daud_1612"/>
<evidence type="ECO:0000256" key="2">
    <source>
        <dbReference type="ARBA" id="ARBA00006739"/>
    </source>
</evidence>
<keyword evidence="4 11" id="KW-0808">Transferase</keyword>
<keyword evidence="12" id="KW-1185">Reference proteome</keyword>
<accession>B1I564</accession>
<dbReference type="EMBL" id="CP000860">
    <property type="protein sequence ID" value="ACA60114.1"/>
    <property type="molecule type" value="Genomic_DNA"/>
</dbReference>
<dbReference type="OrthoDB" id="9810303at2"/>
<name>B1I564_DESAP</name>
<evidence type="ECO:0000256" key="5">
    <source>
        <dbReference type="ARBA" id="ARBA00022842"/>
    </source>
</evidence>
<protein>
    <recommendedName>
        <fullName evidence="7">Glucosyl-3-phosphoglycerate synthase</fullName>
        <ecNumber evidence="6">2.4.1.266</ecNumber>
    </recommendedName>
</protein>
<comment type="catalytic activity">
    <reaction evidence="9">
        <text>an NDP-alpha-D-glucose + (2R)-3-phosphoglycerate = (2R)-2-O-(alpha-D-glucopyranosyl)-3-phospho-glycerate + a ribonucleoside 5'-diphosphate + H(+)</text>
        <dbReference type="Rhea" id="RHEA:47244"/>
        <dbReference type="ChEBI" id="CHEBI:15378"/>
        <dbReference type="ChEBI" id="CHEBI:57930"/>
        <dbReference type="ChEBI" id="CHEBI:58272"/>
        <dbReference type="ChEBI" id="CHEBI:62600"/>
        <dbReference type="ChEBI" id="CHEBI:76533"/>
        <dbReference type="EC" id="2.4.1.266"/>
    </reaction>
    <physiologicalReaction direction="left-to-right" evidence="9">
        <dbReference type="Rhea" id="RHEA:47245"/>
    </physiologicalReaction>
</comment>
<comment type="catalytic activity">
    <reaction evidence="8">
        <text>(2R)-3-phosphoglycerate + UDP-alpha-D-glucose = (2R)-2-O-(alpha-D-glucopyranosyl)-3-phospho-glycerate + UDP + H(+)</text>
        <dbReference type="Rhea" id="RHEA:31319"/>
        <dbReference type="ChEBI" id="CHEBI:15378"/>
        <dbReference type="ChEBI" id="CHEBI:58223"/>
        <dbReference type="ChEBI" id="CHEBI:58272"/>
        <dbReference type="ChEBI" id="CHEBI:58885"/>
        <dbReference type="ChEBI" id="CHEBI:62600"/>
        <dbReference type="EC" id="2.4.1.266"/>
    </reaction>
    <physiologicalReaction direction="left-to-right" evidence="8">
        <dbReference type="Rhea" id="RHEA:31320"/>
    </physiologicalReaction>
</comment>
<feature type="domain" description="Glycosyltransferase 2-like" evidence="10">
    <location>
        <begin position="7"/>
        <end position="160"/>
    </location>
</feature>
<dbReference type="CAZy" id="GT2">
    <property type="family name" value="Glycosyltransferase Family 2"/>
</dbReference>
<dbReference type="KEGG" id="dau:Daud_1612"/>
<reference evidence="12" key="1">
    <citation type="submission" date="2007-10" db="EMBL/GenBank/DDBJ databases">
        <title>Complete sequence of chromosome of Desulforudis audaxviator MP104C.</title>
        <authorList>
            <person name="Copeland A."/>
            <person name="Lucas S."/>
            <person name="Lapidus A."/>
            <person name="Barry K."/>
            <person name="Glavina del Rio T."/>
            <person name="Dalin E."/>
            <person name="Tice H."/>
            <person name="Bruce D."/>
            <person name="Pitluck S."/>
            <person name="Lowry S.R."/>
            <person name="Larimer F."/>
            <person name="Land M.L."/>
            <person name="Hauser L."/>
            <person name="Kyrpides N."/>
            <person name="Ivanova N.N."/>
            <person name="Richardson P."/>
        </authorList>
    </citation>
    <scope>NUCLEOTIDE SEQUENCE [LARGE SCALE GENOMIC DNA]</scope>
    <source>
        <strain evidence="12">MP104C</strain>
    </source>
</reference>
<evidence type="ECO:0000256" key="4">
    <source>
        <dbReference type="ARBA" id="ARBA00022679"/>
    </source>
</evidence>
<keyword evidence="5" id="KW-0460">Magnesium</keyword>
<evidence type="ECO:0000256" key="3">
    <source>
        <dbReference type="ARBA" id="ARBA00022676"/>
    </source>
</evidence>
<dbReference type="RefSeq" id="WP_012302695.1">
    <property type="nucleotide sequence ID" value="NC_010424.1"/>
</dbReference>
<dbReference type="AlphaFoldDB" id="B1I564"/>
<reference evidence="11 12" key="2">
    <citation type="journal article" date="2008" name="Science">
        <title>Environmental genomics reveals a single-species ecosystem deep within Earth.</title>
        <authorList>
            <person name="Chivian D."/>
            <person name="Brodie E.L."/>
            <person name="Alm E.J."/>
            <person name="Culley D.E."/>
            <person name="Dehal P.S."/>
            <person name="Desantis T.Z."/>
            <person name="Gihring T.M."/>
            <person name="Lapidus A."/>
            <person name="Lin L.H."/>
            <person name="Lowry S.R."/>
            <person name="Moser D.P."/>
            <person name="Richardson P.M."/>
            <person name="Southam G."/>
            <person name="Wanger G."/>
            <person name="Pratt L.M."/>
            <person name="Andersen G.L."/>
            <person name="Hazen T.C."/>
            <person name="Brockman F.J."/>
            <person name="Arkin A.P."/>
            <person name="Onstott T.C."/>
        </authorList>
    </citation>
    <scope>NUCLEOTIDE SEQUENCE [LARGE SCALE GENOMIC DNA]</scope>
    <source>
        <strain evidence="11 12">MP104C</strain>
    </source>
</reference>
<dbReference type="PANTHER" id="PTHR48090:SF10">
    <property type="entry name" value="GLUCOSYL-3-PHOSPHOGLYCERATE SYNTHASE"/>
    <property type="match status" value="1"/>
</dbReference>
<dbReference type="GO" id="GO:0016757">
    <property type="term" value="F:glycosyltransferase activity"/>
    <property type="evidence" value="ECO:0007669"/>
    <property type="project" value="UniProtKB-KW"/>
</dbReference>
<dbReference type="InterPro" id="IPR050256">
    <property type="entry name" value="Glycosyltransferase_2"/>
</dbReference>
<dbReference type="Proteomes" id="UP000008544">
    <property type="component" value="Chromosome"/>
</dbReference>
<dbReference type="Gene3D" id="3.90.550.10">
    <property type="entry name" value="Spore Coat Polysaccharide Biosynthesis Protein SpsA, Chain A"/>
    <property type="match status" value="1"/>
</dbReference>
<evidence type="ECO:0000259" key="10">
    <source>
        <dbReference type="Pfam" id="PF00535"/>
    </source>
</evidence>
<evidence type="ECO:0000256" key="8">
    <source>
        <dbReference type="ARBA" id="ARBA00048689"/>
    </source>
</evidence>
<dbReference type="CDD" id="cd04179">
    <property type="entry name" value="DPM_DPG-synthase_like"/>
    <property type="match status" value="1"/>
</dbReference>
<proteinExistence type="inferred from homology"/>
<dbReference type="HOGENOM" id="CLU_033536_6_0_9"/>
<evidence type="ECO:0000313" key="11">
    <source>
        <dbReference type="EMBL" id="ACA60114.1"/>
    </source>
</evidence>
<dbReference type="SUPFAM" id="SSF53448">
    <property type="entry name" value="Nucleotide-diphospho-sugar transferases"/>
    <property type="match status" value="1"/>
</dbReference>
<comment type="similarity">
    <text evidence="2">Belongs to the glycosyltransferase 2 family.</text>
</comment>
<gene>
    <name evidence="11" type="ordered locus">Daud_1612</name>
</gene>
<evidence type="ECO:0000256" key="1">
    <source>
        <dbReference type="ARBA" id="ARBA00001946"/>
    </source>
</evidence>
<comment type="cofactor">
    <cofactor evidence="1">
        <name>Mg(2+)</name>
        <dbReference type="ChEBI" id="CHEBI:18420"/>
    </cofactor>
</comment>
<sequence length="231" mass="24978">MSATGVSVVIPAFNEGRAIARTVAAVRNLPGVSEVIVVDDCSTDDTAARARDSGARVVSLPVNRGKGAALNAGIAAAGGEVIVLLDADLGDSAAEAHKLILPILEGRADLTIARFPAARRRGGFGLVKGLARRGIRHFTGLEMESPISGQRAVRRELLSQLLPLAGGYGVEVGMTIDAAVRGYRLLEVPVQMRHRETGRNWRGFVHRGRQFRDIMLTLIRRRIQYRKRTAR</sequence>
<dbReference type="InterPro" id="IPR029044">
    <property type="entry name" value="Nucleotide-diphossugar_trans"/>
</dbReference>
<dbReference type="PANTHER" id="PTHR48090">
    <property type="entry name" value="UNDECAPRENYL-PHOSPHATE 4-DEOXY-4-FORMAMIDO-L-ARABINOSE TRANSFERASE-RELATED"/>
    <property type="match status" value="1"/>
</dbReference>
<organism evidence="11 12">
    <name type="scientific">Desulforudis audaxviator (strain MP104C)</name>
    <dbReference type="NCBI Taxonomy" id="477974"/>
    <lineage>
        <taxon>Bacteria</taxon>
        <taxon>Bacillati</taxon>
        <taxon>Bacillota</taxon>
        <taxon>Clostridia</taxon>
        <taxon>Thermoanaerobacterales</taxon>
        <taxon>Candidatus Desulforudaceae</taxon>
        <taxon>Candidatus Desulforudis</taxon>
    </lineage>
</organism>
<keyword evidence="3" id="KW-0328">Glycosyltransferase</keyword>
<dbReference type="EC" id="2.4.1.266" evidence="6"/>
<dbReference type="eggNOG" id="COG1215">
    <property type="taxonomic scope" value="Bacteria"/>
</dbReference>